<gene>
    <name evidence="1" type="ORF">Pta02_73140</name>
</gene>
<dbReference type="EMBL" id="BOOK01000066">
    <property type="protein sequence ID" value="GII05306.1"/>
    <property type="molecule type" value="Genomic_DNA"/>
</dbReference>
<name>A0A8J3WWX9_9ACTN</name>
<accession>A0A8J3WWX9</accession>
<organism evidence="1 2">
    <name type="scientific">Planobispora takensis</name>
    <dbReference type="NCBI Taxonomy" id="1367882"/>
    <lineage>
        <taxon>Bacteria</taxon>
        <taxon>Bacillati</taxon>
        <taxon>Actinomycetota</taxon>
        <taxon>Actinomycetes</taxon>
        <taxon>Streptosporangiales</taxon>
        <taxon>Streptosporangiaceae</taxon>
        <taxon>Planobispora</taxon>
    </lineage>
</organism>
<reference evidence="1" key="1">
    <citation type="submission" date="2021-01" db="EMBL/GenBank/DDBJ databases">
        <title>Whole genome shotgun sequence of Planobispora takensis NBRC 109077.</title>
        <authorList>
            <person name="Komaki H."/>
            <person name="Tamura T."/>
        </authorList>
    </citation>
    <scope>NUCLEOTIDE SEQUENCE</scope>
    <source>
        <strain evidence="1">NBRC 109077</strain>
    </source>
</reference>
<evidence type="ECO:0008006" key="3">
    <source>
        <dbReference type="Google" id="ProtNLM"/>
    </source>
</evidence>
<keyword evidence="2" id="KW-1185">Reference proteome</keyword>
<sequence>MQDGLHPQTQQAMDVLRVVGNNAVHPGEIGPDDDPELVPGLFMLVNPVVEQMISRCGRATDWTHPYLSSHAGHLPHLGVLR</sequence>
<proteinExistence type="predicted"/>
<dbReference type="AlphaFoldDB" id="A0A8J3WWX9"/>
<comment type="caution">
    <text evidence="1">The sequence shown here is derived from an EMBL/GenBank/DDBJ whole genome shotgun (WGS) entry which is preliminary data.</text>
</comment>
<evidence type="ECO:0000313" key="1">
    <source>
        <dbReference type="EMBL" id="GII05306.1"/>
    </source>
</evidence>
<evidence type="ECO:0000313" key="2">
    <source>
        <dbReference type="Proteomes" id="UP000634476"/>
    </source>
</evidence>
<protein>
    <recommendedName>
        <fullName evidence="3">DUF4145 domain-containing protein</fullName>
    </recommendedName>
</protein>
<dbReference type="Proteomes" id="UP000634476">
    <property type="component" value="Unassembled WGS sequence"/>
</dbReference>